<organism evidence="5 6">
    <name type="scientific">Rotaria socialis</name>
    <dbReference type="NCBI Taxonomy" id="392032"/>
    <lineage>
        <taxon>Eukaryota</taxon>
        <taxon>Metazoa</taxon>
        <taxon>Spiralia</taxon>
        <taxon>Gnathifera</taxon>
        <taxon>Rotifera</taxon>
        <taxon>Eurotatoria</taxon>
        <taxon>Bdelloidea</taxon>
        <taxon>Philodinida</taxon>
        <taxon>Philodinidae</taxon>
        <taxon>Rotaria</taxon>
    </lineage>
</organism>
<dbReference type="CDD" id="cd12643">
    <property type="entry name" value="RRM_CFIm68"/>
    <property type="match status" value="1"/>
</dbReference>
<keyword evidence="2" id="KW-0694">RNA-binding</keyword>
<feature type="region of interest" description="Disordered" evidence="3">
    <location>
        <begin position="899"/>
        <end position="953"/>
    </location>
</feature>
<dbReference type="GO" id="GO:0003723">
    <property type="term" value="F:RNA binding"/>
    <property type="evidence" value="ECO:0007669"/>
    <property type="project" value="UniProtKB-UniRule"/>
</dbReference>
<feature type="compositionally biased region" description="Polar residues" evidence="3">
    <location>
        <begin position="769"/>
        <end position="778"/>
    </location>
</feature>
<feature type="region of interest" description="Disordered" evidence="3">
    <location>
        <begin position="728"/>
        <end position="824"/>
    </location>
</feature>
<dbReference type="GO" id="GO:0000462">
    <property type="term" value="P:maturation of SSU-rRNA from tricistronic rRNA transcript (SSU-rRNA, 5.8S rRNA, LSU-rRNA)"/>
    <property type="evidence" value="ECO:0007669"/>
    <property type="project" value="TreeGrafter"/>
</dbReference>
<dbReference type="InterPro" id="IPR034769">
    <property type="entry name" value="CPSF6_RRM"/>
</dbReference>
<feature type="region of interest" description="Disordered" evidence="3">
    <location>
        <begin position="523"/>
        <end position="546"/>
    </location>
</feature>
<dbReference type="Gene3D" id="3.30.70.330">
    <property type="match status" value="1"/>
</dbReference>
<dbReference type="InterPro" id="IPR000504">
    <property type="entry name" value="RRM_dom"/>
</dbReference>
<evidence type="ECO:0000256" key="1">
    <source>
        <dbReference type="ARBA" id="ARBA00016259"/>
    </source>
</evidence>
<dbReference type="SUPFAM" id="SSF54928">
    <property type="entry name" value="RNA-binding domain, RBD"/>
    <property type="match status" value="1"/>
</dbReference>
<evidence type="ECO:0000259" key="4">
    <source>
        <dbReference type="PROSITE" id="PS50102"/>
    </source>
</evidence>
<dbReference type="InterPro" id="IPR012677">
    <property type="entry name" value="Nucleotide-bd_a/b_plait_sf"/>
</dbReference>
<evidence type="ECO:0000313" key="6">
    <source>
        <dbReference type="Proteomes" id="UP000663851"/>
    </source>
</evidence>
<feature type="compositionally biased region" description="Basic and acidic residues" evidence="3">
    <location>
        <begin position="929"/>
        <end position="947"/>
    </location>
</feature>
<name>A0A820AG09_9BILA</name>
<dbReference type="PROSITE" id="PS50102">
    <property type="entry name" value="RRM"/>
    <property type="match status" value="1"/>
</dbReference>
<dbReference type="Pfam" id="PF25524">
    <property type="entry name" value="RSLD_CPSF6"/>
    <property type="match status" value="1"/>
</dbReference>
<dbReference type="EMBL" id="CAJOBO010000254">
    <property type="protein sequence ID" value="CAF4175570.1"/>
    <property type="molecule type" value="Genomic_DNA"/>
</dbReference>
<dbReference type="InterPro" id="IPR056550">
    <property type="entry name" value="NOL10_2nd"/>
</dbReference>
<dbReference type="Gene3D" id="2.130.10.10">
    <property type="entry name" value="YVTN repeat-like/Quinoprotein amine dehydrogenase"/>
    <property type="match status" value="1"/>
</dbReference>
<dbReference type="Pfam" id="PF23098">
    <property type="entry name" value="Beta-prop_NOL10_N"/>
    <property type="match status" value="1"/>
</dbReference>
<dbReference type="InterPro" id="IPR036322">
    <property type="entry name" value="WD40_repeat_dom_sf"/>
</dbReference>
<proteinExistence type="predicted"/>
<protein>
    <recommendedName>
        <fullName evidence="1">Cleavage and polyadenylation specificity factor subunit 6</fullName>
    </recommendedName>
</protein>
<dbReference type="PANTHER" id="PTHR14927">
    <property type="entry name" value="NUCLEOLAR PROTEIN 10"/>
    <property type="match status" value="1"/>
</dbReference>
<dbReference type="GO" id="GO:0030686">
    <property type="term" value="C:90S preribosome"/>
    <property type="evidence" value="ECO:0007669"/>
    <property type="project" value="TreeGrafter"/>
</dbReference>
<dbReference type="GO" id="GO:0032040">
    <property type="term" value="C:small-subunit processome"/>
    <property type="evidence" value="ECO:0007669"/>
    <property type="project" value="TreeGrafter"/>
</dbReference>
<dbReference type="InterPro" id="IPR057951">
    <property type="entry name" value="CPSF6/7_RSLD_N"/>
</dbReference>
<gene>
    <name evidence="5" type="ORF">HFQ381_LOCUS5884</name>
</gene>
<feature type="compositionally biased region" description="Low complexity" evidence="3">
    <location>
        <begin position="531"/>
        <end position="544"/>
    </location>
</feature>
<dbReference type="InterPro" id="IPR015943">
    <property type="entry name" value="WD40/YVTN_repeat-like_dom_sf"/>
</dbReference>
<sequence>MQVTNVNDVRVYNLTCGQKAVPEWLNDDKRKKLKKEADMKQRIELIQGFEMPMLSSCIQMTRDGQYIFVTGAYKPRVRCYDVNELSLKFERCFDNECIQMKILSEDYSKVVFMHSNRYIEFHSQVGNYYTIRTPKQGRACDYRYSSCDLYCVGATNEIYRFNLEQGQYLEPLSSKSTGFNACEFNPEHELFACGSVEGHLECYDPRVRSLVGNIDCAVYANSNSGNSLPAVSCIKFKDALNIAVGTSTGQILMFDIRSNKPYFIKDHNYNLPIKRIDFHTLNDDYVLSIDKKICKIWNRHTGKNLTSIEPATPLNDMLNIPGSGLICLTNDSPKIFVYYIPTLGNAPKWCTFLDNITEELEEKPADTVYDDYKFLTLKELDTLGLSHLIGSDLLRAYMHGYFMDIRLYNQAKSVAEPFAFAEYRKQKLRAKIDLKREKVVYHCRKESMSETEVVISGNTTGVSGDTEIDLYADVVENDLETGTGDDYMVNDEHLGDDADLYNHVITTQSSVTDFTDITNTVNQHHGKLDQSNGSTTGRSTPSSSYNSKRVSLYVGQLTWWTTDGDLYDAIHDLGVNDLLEIKFNENRVNGQSKGFAMVTVGSDASARILSEKMPKRELHGQNPTVLPGNKQSLSFLEGVTRKDSPMESMPPMGAPQIVHQMMRPPIGLPLPMPRGGPMDGPYRFSHQGPVLLPGGPPGMTRQPMPIALGPRGHIPGGPMLLSRMPGPHPPGVHPQQSVLVMQRPGGPPGNNGPPLIRQSMAPGAPGIPVSSNSMNVMQGQHPPSGYYPSQPGQGPPHGVPHPGQPHPDPYYRGVDSRPDPGSMVPISEAEFQDIMDRNKTVSSSAIARAVQDASSGDFGTAIETLVTAISLIRQSKISNDDRCKILISSLQDTLKGIEDKSYGQRIRHRSRSGSPRESSRKKHRHRSRSPRDRNEYRRTEDYDGKYSREHRRR</sequence>
<reference evidence="5" key="1">
    <citation type="submission" date="2021-02" db="EMBL/GenBank/DDBJ databases">
        <authorList>
            <person name="Nowell W R."/>
        </authorList>
    </citation>
    <scope>NUCLEOTIDE SEQUENCE</scope>
</reference>
<evidence type="ECO:0000256" key="2">
    <source>
        <dbReference type="PROSITE-ProRule" id="PRU00176"/>
    </source>
</evidence>
<evidence type="ECO:0000256" key="3">
    <source>
        <dbReference type="SAM" id="MobiDB-lite"/>
    </source>
</evidence>
<comment type="caution">
    <text evidence="5">The sequence shown here is derived from an EMBL/GenBank/DDBJ whole genome shotgun (WGS) entry which is preliminary data.</text>
</comment>
<dbReference type="InterPro" id="IPR040382">
    <property type="entry name" value="NOL10/Enp2"/>
</dbReference>
<feature type="compositionally biased region" description="Pro residues" evidence="3">
    <location>
        <begin position="793"/>
        <end position="808"/>
    </location>
</feature>
<feature type="compositionally biased region" description="Basic residues" evidence="3">
    <location>
        <begin position="919"/>
        <end position="928"/>
    </location>
</feature>
<feature type="compositionally biased region" description="Low complexity" evidence="3">
    <location>
        <begin position="780"/>
        <end position="792"/>
    </location>
</feature>
<dbReference type="InterPro" id="IPR035979">
    <property type="entry name" value="RBD_domain_sf"/>
</dbReference>
<dbReference type="Pfam" id="PF23097">
    <property type="entry name" value="NOL10_2nd"/>
    <property type="match status" value="1"/>
</dbReference>
<dbReference type="InterPro" id="IPR056551">
    <property type="entry name" value="Beta-prop_NOL10_N"/>
</dbReference>
<evidence type="ECO:0000313" key="5">
    <source>
        <dbReference type="EMBL" id="CAF4175570.1"/>
    </source>
</evidence>
<dbReference type="SMART" id="SM00360">
    <property type="entry name" value="RRM"/>
    <property type="match status" value="1"/>
</dbReference>
<accession>A0A820AG09</accession>
<dbReference type="Proteomes" id="UP000663851">
    <property type="component" value="Unassembled WGS sequence"/>
</dbReference>
<dbReference type="PANTHER" id="PTHR14927:SF0">
    <property type="entry name" value="NUCLEOLAR PROTEIN 10"/>
    <property type="match status" value="1"/>
</dbReference>
<dbReference type="SUPFAM" id="SSF50978">
    <property type="entry name" value="WD40 repeat-like"/>
    <property type="match status" value="1"/>
</dbReference>
<feature type="domain" description="RRM" evidence="4">
    <location>
        <begin position="550"/>
        <end position="630"/>
    </location>
</feature>
<dbReference type="AlphaFoldDB" id="A0A820AG09"/>